<reference evidence="3 4" key="2">
    <citation type="submission" date="2017-02" db="EMBL/GenBank/DDBJ databases">
        <title>A genome survey and senescence transcriptome analysis in Lentinula edodes.</title>
        <authorList>
            <person name="Sakamoto Y."/>
            <person name="Nakade K."/>
            <person name="Sato S."/>
            <person name="Yoshida Y."/>
            <person name="Miyazaki K."/>
            <person name="Natsume S."/>
            <person name="Konno N."/>
        </authorList>
    </citation>
    <scope>NUCLEOTIDE SEQUENCE [LARGE SCALE GENOMIC DNA]</scope>
    <source>
        <strain evidence="3 4">NBRC 111202</strain>
    </source>
</reference>
<keyword evidence="4" id="KW-1185">Reference proteome</keyword>
<feature type="compositionally biased region" description="Low complexity" evidence="1">
    <location>
        <begin position="44"/>
        <end position="55"/>
    </location>
</feature>
<evidence type="ECO:0000256" key="2">
    <source>
        <dbReference type="SAM" id="SignalP"/>
    </source>
</evidence>
<evidence type="ECO:0000313" key="4">
    <source>
        <dbReference type="Proteomes" id="UP000188533"/>
    </source>
</evidence>
<protein>
    <submittedName>
        <fullName evidence="3">Uncharacterized protein</fullName>
    </submittedName>
</protein>
<name>A0A1Q3EEH8_LENED</name>
<evidence type="ECO:0000313" key="3">
    <source>
        <dbReference type="EMBL" id="GAW05596.1"/>
    </source>
</evidence>
<comment type="caution">
    <text evidence="3">The sequence shown here is derived from an EMBL/GenBank/DDBJ whole genome shotgun (WGS) entry which is preliminary data.</text>
</comment>
<organism evidence="3 4">
    <name type="scientific">Lentinula edodes</name>
    <name type="common">Shiitake mushroom</name>
    <name type="synonym">Lentinus edodes</name>
    <dbReference type="NCBI Taxonomy" id="5353"/>
    <lineage>
        <taxon>Eukaryota</taxon>
        <taxon>Fungi</taxon>
        <taxon>Dikarya</taxon>
        <taxon>Basidiomycota</taxon>
        <taxon>Agaricomycotina</taxon>
        <taxon>Agaricomycetes</taxon>
        <taxon>Agaricomycetidae</taxon>
        <taxon>Agaricales</taxon>
        <taxon>Marasmiineae</taxon>
        <taxon>Omphalotaceae</taxon>
        <taxon>Lentinula</taxon>
    </lineage>
</organism>
<keyword evidence="2" id="KW-0732">Signal</keyword>
<feature type="compositionally biased region" description="Polar residues" evidence="1">
    <location>
        <begin position="31"/>
        <end position="43"/>
    </location>
</feature>
<feature type="compositionally biased region" description="Polar residues" evidence="1">
    <location>
        <begin position="259"/>
        <end position="271"/>
    </location>
</feature>
<feature type="region of interest" description="Disordered" evidence="1">
    <location>
        <begin position="229"/>
        <end position="300"/>
    </location>
</feature>
<feature type="signal peptide" evidence="2">
    <location>
        <begin position="1"/>
        <end position="21"/>
    </location>
</feature>
<gene>
    <name evidence="3" type="ORF">LENED_007462</name>
</gene>
<dbReference type="EMBL" id="BDGU01000257">
    <property type="protein sequence ID" value="GAW05596.1"/>
    <property type="molecule type" value="Genomic_DNA"/>
</dbReference>
<feature type="compositionally biased region" description="Basic and acidic residues" evidence="1">
    <location>
        <begin position="272"/>
        <end position="282"/>
    </location>
</feature>
<reference evidence="3 4" key="1">
    <citation type="submission" date="2016-08" db="EMBL/GenBank/DDBJ databases">
        <authorList>
            <consortium name="Lentinula edodes genome sequencing consortium"/>
            <person name="Sakamoto Y."/>
            <person name="Nakade K."/>
            <person name="Sato S."/>
            <person name="Yoshida Y."/>
            <person name="Miyazaki K."/>
            <person name="Natsume S."/>
            <person name="Konno N."/>
        </authorList>
    </citation>
    <scope>NUCLEOTIDE SEQUENCE [LARGE SCALE GENOMIC DNA]</scope>
    <source>
        <strain evidence="3 4">NBRC 111202</strain>
    </source>
</reference>
<evidence type="ECO:0000256" key="1">
    <source>
        <dbReference type="SAM" id="MobiDB-lite"/>
    </source>
</evidence>
<dbReference type="Proteomes" id="UP000188533">
    <property type="component" value="Unassembled WGS sequence"/>
</dbReference>
<accession>A0A1Q3EEH8</accession>
<dbReference type="AlphaFoldDB" id="A0A1Q3EEH8"/>
<feature type="chain" id="PRO_5013179504" evidence="2">
    <location>
        <begin position="22"/>
        <end position="300"/>
    </location>
</feature>
<proteinExistence type="predicted"/>
<feature type="region of interest" description="Disordered" evidence="1">
    <location>
        <begin position="28"/>
        <end position="55"/>
    </location>
</feature>
<sequence>MRTIFDMLLLLFVTAIMMVVAVPLSPPPPTSANAVSTSAGISHTSTSDTPAPTSADASVASAVAAPEVTQEVTAKVTLNSDKKVYPWENDARAAVKELLNFALDATLKYLDGSDSASNRHKSTSTKLNVEWAQHKYAAAPPEFSFTVKVTNWPGKTGPRWLWGRRPSTFQGTLRLVPSQRCPSCYLRKKKYNIIFGQLSDESNARLVTIMNDKVISPVGTENNDIPLLTLPPPAIVKQGTGMEKGGPSSHSGVGRTGPGPSSKSSRPTTQKKGGDLETLKESEELEAETGKVKGKGKTKE</sequence>